<organism evidence="1">
    <name type="scientific">marine metagenome</name>
    <dbReference type="NCBI Taxonomy" id="408172"/>
    <lineage>
        <taxon>unclassified sequences</taxon>
        <taxon>metagenomes</taxon>
        <taxon>ecological metagenomes</taxon>
    </lineage>
</organism>
<name>A0A382LYR6_9ZZZZ</name>
<gene>
    <name evidence="1" type="ORF">METZ01_LOCUS294574</name>
</gene>
<protein>
    <submittedName>
        <fullName evidence="1">Uncharacterized protein</fullName>
    </submittedName>
</protein>
<reference evidence="1" key="1">
    <citation type="submission" date="2018-05" db="EMBL/GenBank/DDBJ databases">
        <authorList>
            <person name="Lanie J.A."/>
            <person name="Ng W.-L."/>
            <person name="Kazmierczak K.M."/>
            <person name="Andrzejewski T.M."/>
            <person name="Davidsen T.M."/>
            <person name="Wayne K.J."/>
            <person name="Tettelin H."/>
            <person name="Glass J.I."/>
            <person name="Rusch D."/>
            <person name="Podicherti R."/>
            <person name="Tsui H.-C.T."/>
            <person name="Winkler M.E."/>
        </authorList>
    </citation>
    <scope>NUCLEOTIDE SEQUENCE</scope>
</reference>
<evidence type="ECO:0000313" key="1">
    <source>
        <dbReference type="EMBL" id="SVC41720.1"/>
    </source>
</evidence>
<proteinExistence type="predicted"/>
<accession>A0A382LYR6</accession>
<sequence>MIERGDLAEADVLGATMFNDCDWADDFSMSNPAAAYARTNWH</sequence>
<feature type="non-terminal residue" evidence="1">
    <location>
        <position position="42"/>
    </location>
</feature>
<dbReference type="EMBL" id="UINC01090089">
    <property type="protein sequence ID" value="SVC41720.1"/>
    <property type="molecule type" value="Genomic_DNA"/>
</dbReference>
<dbReference type="AlphaFoldDB" id="A0A382LYR6"/>